<dbReference type="AlphaFoldDB" id="A0A017TB21"/>
<evidence type="ECO:0000313" key="2">
    <source>
        <dbReference type="Proteomes" id="UP000019678"/>
    </source>
</evidence>
<organism evidence="1 2">
    <name type="scientific">Chondromyces apiculatus DSM 436</name>
    <dbReference type="NCBI Taxonomy" id="1192034"/>
    <lineage>
        <taxon>Bacteria</taxon>
        <taxon>Pseudomonadati</taxon>
        <taxon>Myxococcota</taxon>
        <taxon>Polyangia</taxon>
        <taxon>Polyangiales</taxon>
        <taxon>Polyangiaceae</taxon>
        <taxon>Chondromyces</taxon>
    </lineage>
</organism>
<comment type="caution">
    <text evidence="1">The sequence shown here is derived from an EMBL/GenBank/DDBJ whole genome shotgun (WGS) entry which is preliminary data.</text>
</comment>
<dbReference type="RefSeq" id="WP_269324287.1">
    <property type="nucleotide sequence ID" value="NZ_ASRX01000018.1"/>
</dbReference>
<dbReference type="EMBL" id="ASRX01000018">
    <property type="protein sequence ID" value="EYF06082.1"/>
    <property type="molecule type" value="Genomic_DNA"/>
</dbReference>
<accession>A0A017TB21</accession>
<sequence length="41" mass="4398">MKAHERRATKTAGGTGAWVQVERDAPKAGPGQALVRIRAVR</sequence>
<protein>
    <submittedName>
        <fullName evidence="1">Uncharacterized protein</fullName>
    </submittedName>
</protein>
<dbReference type="Proteomes" id="UP000019678">
    <property type="component" value="Unassembled WGS sequence"/>
</dbReference>
<reference evidence="1 2" key="1">
    <citation type="submission" date="2013-05" db="EMBL/GenBank/DDBJ databases">
        <title>Genome assembly of Chondromyces apiculatus DSM 436.</title>
        <authorList>
            <person name="Sharma G."/>
            <person name="Khatri I."/>
            <person name="Kaur C."/>
            <person name="Mayilraj S."/>
            <person name="Subramanian S."/>
        </authorList>
    </citation>
    <scope>NUCLEOTIDE SEQUENCE [LARGE SCALE GENOMIC DNA]</scope>
    <source>
        <strain evidence="1 2">DSM 436</strain>
    </source>
</reference>
<evidence type="ECO:0000313" key="1">
    <source>
        <dbReference type="EMBL" id="EYF06082.1"/>
    </source>
</evidence>
<dbReference type="STRING" id="1192034.CAP_2272"/>
<gene>
    <name evidence="1" type="ORF">CAP_2272</name>
</gene>
<proteinExistence type="predicted"/>
<name>A0A017TB21_9BACT</name>
<keyword evidence="2" id="KW-1185">Reference proteome</keyword>